<accession>A0AAE1EAA2</accession>
<feature type="non-terminal residue" evidence="2">
    <location>
        <position position="92"/>
    </location>
</feature>
<comment type="caution">
    <text evidence="2">The sequence shown here is derived from an EMBL/GenBank/DDBJ whole genome shotgun (WGS) entry which is preliminary data.</text>
</comment>
<evidence type="ECO:0000313" key="3">
    <source>
        <dbReference type="Proteomes" id="UP001283361"/>
    </source>
</evidence>
<evidence type="ECO:0000259" key="1">
    <source>
        <dbReference type="Pfam" id="PF19438"/>
    </source>
</evidence>
<dbReference type="InterPro" id="IPR045831">
    <property type="entry name" value="LIN9_C"/>
</dbReference>
<evidence type="ECO:0000313" key="2">
    <source>
        <dbReference type="EMBL" id="KAK3799652.1"/>
    </source>
</evidence>
<feature type="domain" description="LIN-9 C-terminal" evidence="1">
    <location>
        <begin position="14"/>
        <end position="76"/>
    </location>
</feature>
<keyword evidence="3" id="KW-1185">Reference proteome</keyword>
<dbReference type="EMBL" id="JAWDGP010000546">
    <property type="protein sequence ID" value="KAK3799652.1"/>
    <property type="molecule type" value="Genomic_DNA"/>
</dbReference>
<organism evidence="2 3">
    <name type="scientific">Elysia crispata</name>
    <name type="common">lettuce slug</name>
    <dbReference type="NCBI Taxonomy" id="231223"/>
    <lineage>
        <taxon>Eukaryota</taxon>
        <taxon>Metazoa</taxon>
        <taxon>Spiralia</taxon>
        <taxon>Lophotrochozoa</taxon>
        <taxon>Mollusca</taxon>
        <taxon>Gastropoda</taxon>
        <taxon>Heterobranchia</taxon>
        <taxon>Euthyneura</taxon>
        <taxon>Panpulmonata</taxon>
        <taxon>Sacoglossa</taxon>
        <taxon>Placobranchoidea</taxon>
        <taxon>Plakobranchidae</taxon>
        <taxon>Elysia</taxon>
    </lineage>
</organism>
<protein>
    <recommendedName>
        <fullName evidence="1">LIN-9 C-terminal domain-containing protein</fullName>
    </recommendedName>
</protein>
<name>A0AAE1EAA2_9GAST</name>
<dbReference type="AlphaFoldDB" id="A0AAE1EAA2"/>
<dbReference type="Proteomes" id="UP001283361">
    <property type="component" value="Unassembled WGS sequence"/>
</dbReference>
<dbReference type="Pfam" id="PF19438">
    <property type="entry name" value="LIN9_C"/>
    <property type="match status" value="1"/>
</dbReference>
<gene>
    <name evidence="2" type="ORF">RRG08_057220</name>
</gene>
<proteinExistence type="predicted"/>
<reference evidence="2" key="1">
    <citation type="journal article" date="2023" name="G3 (Bethesda)">
        <title>A reference genome for the long-term kleptoplast-retaining sea slug Elysia crispata morphotype clarki.</title>
        <authorList>
            <person name="Eastman K.E."/>
            <person name="Pendleton A.L."/>
            <person name="Shaikh M.A."/>
            <person name="Suttiyut T."/>
            <person name="Ogas R."/>
            <person name="Tomko P."/>
            <person name="Gavelis G."/>
            <person name="Widhalm J.R."/>
            <person name="Wisecaver J.H."/>
        </authorList>
    </citation>
    <scope>NUCLEOTIDE SEQUENCE</scope>
    <source>
        <strain evidence="2">ECLA1</strain>
    </source>
</reference>
<sequence>NLISRTHYIGFLKNLYAGIVLELEKLNKDLNEYLNGVQNILLRWIEQSLGVVPAEPPSEIKRKCDEEASKTVTRIVQGNGMSLGFRFIVIPA</sequence>